<accession>A0A2N9IP42</accession>
<dbReference type="PROSITE" id="PS51419">
    <property type="entry name" value="RAB"/>
    <property type="match status" value="1"/>
</dbReference>
<reference evidence="2" key="1">
    <citation type="submission" date="2018-02" db="EMBL/GenBank/DDBJ databases">
        <authorList>
            <person name="Cohen D.B."/>
            <person name="Kent A.D."/>
        </authorList>
    </citation>
    <scope>NUCLEOTIDE SEQUENCE</scope>
</reference>
<dbReference type="Pfam" id="PF00071">
    <property type="entry name" value="Ras"/>
    <property type="match status" value="2"/>
</dbReference>
<gene>
    <name evidence="2" type="ORF">FSB_LOCUS53633</name>
</gene>
<dbReference type="InterPro" id="IPR005225">
    <property type="entry name" value="Small_GTP-bd"/>
</dbReference>
<proteinExistence type="inferred from homology"/>
<dbReference type="SMART" id="SM00175">
    <property type="entry name" value="RAB"/>
    <property type="match status" value="1"/>
</dbReference>
<dbReference type="SMART" id="SM00173">
    <property type="entry name" value="RAS"/>
    <property type="match status" value="1"/>
</dbReference>
<dbReference type="GO" id="GO:0003924">
    <property type="term" value="F:GTPase activity"/>
    <property type="evidence" value="ECO:0007669"/>
    <property type="project" value="InterPro"/>
</dbReference>
<organism evidence="2">
    <name type="scientific">Fagus sylvatica</name>
    <name type="common">Beechnut</name>
    <dbReference type="NCBI Taxonomy" id="28930"/>
    <lineage>
        <taxon>Eukaryota</taxon>
        <taxon>Viridiplantae</taxon>
        <taxon>Streptophyta</taxon>
        <taxon>Embryophyta</taxon>
        <taxon>Tracheophyta</taxon>
        <taxon>Spermatophyta</taxon>
        <taxon>Magnoliopsida</taxon>
        <taxon>eudicotyledons</taxon>
        <taxon>Gunneridae</taxon>
        <taxon>Pentapetalae</taxon>
        <taxon>rosids</taxon>
        <taxon>fabids</taxon>
        <taxon>Fagales</taxon>
        <taxon>Fagaceae</taxon>
        <taxon>Fagus</taxon>
    </lineage>
</organism>
<dbReference type="AlphaFoldDB" id="A0A2N9IP42"/>
<dbReference type="SUPFAM" id="SSF52540">
    <property type="entry name" value="P-loop containing nucleoside triphosphate hydrolases"/>
    <property type="match status" value="2"/>
</dbReference>
<dbReference type="NCBIfam" id="TIGR00231">
    <property type="entry name" value="small_GTP"/>
    <property type="match status" value="1"/>
</dbReference>
<sequence length="409" mass="45027">MAESFDEECDYLFKAVLIGDSGVGKSNLLSRFAKDEFRLDSKPTIGVEFAYRNIKVGDKLIKAQIWDTAGQESNLGFLVMILICHTDASLFDMWDIRCISQKDHDAALPVLRFSPSVLRSSRHCLGVGIFSPLENYTKKSHFISLRFAVSLSRVGIFCKIRVDGGWSRVTVAFGLGFGFHFSSVCSLTVSGLGFSGGFWVDGGWSRGSWVDGGFWLGFWSRRGGGAVGLGFGVGLHPVGHRFAVGLRWVLGFGVAVGLPWGCRGFGFRAITSSYYRGALGALVVYDITRRATFENVKKWVRELRQFGSSDMVVILVGNKSDLGHSRQVNEEEGKNLAEAECLCFMETSALENLNVEESFLQMITKIHDITIQRSLEAKTNEISTSLGTGKEIISIDEVTATKQSSCCSY</sequence>
<evidence type="ECO:0000256" key="1">
    <source>
        <dbReference type="ARBA" id="ARBA00006270"/>
    </source>
</evidence>
<dbReference type="InterPro" id="IPR001806">
    <property type="entry name" value="Small_GTPase"/>
</dbReference>
<dbReference type="InterPro" id="IPR027417">
    <property type="entry name" value="P-loop_NTPase"/>
</dbReference>
<protein>
    <submittedName>
        <fullName evidence="2">Uncharacterized protein</fullName>
    </submittedName>
</protein>
<dbReference type="PANTHER" id="PTHR47979">
    <property type="entry name" value="DRAB11-RELATED"/>
    <property type="match status" value="1"/>
</dbReference>
<dbReference type="PROSITE" id="PS51420">
    <property type="entry name" value="RHO"/>
    <property type="match status" value="1"/>
</dbReference>
<name>A0A2N9IP42_FAGSY</name>
<dbReference type="FunFam" id="3.40.50.300:FF:001447">
    <property type="entry name" value="Ras-related protein Rab-1B"/>
    <property type="match status" value="2"/>
</dbReference>
<dbReference type="EMBL" id="OIVN01006130">
    <property type="protein sequence ID" value="SPD25751.1"/>
    <property type="molecule type" value="Genomic_DNA"/>
</dbReference>
<dbReference type="Gene3D" id="3.40.50.300">
    <property type="entry name" value="P-loop containing nucleotide triphosphate hydrolases"/>
    <property type="match status" value="2"/>
</dbReference>
<dbReference type="PRINTS" id="PR00449">
    <property type="entry name" value="RASTRNSFRMNG"/>
</dbReference>
<dbReference type="SMART" id="SM00174">
    <property type="entry name" value="RHO"/>
    <property type="match status" value="1"/>
</dbReference>
<dbReference type="InterPro" id="IPR050209">
    <property type="entry name" value="Rab_GTPases_membrane_traffic"/>
</dbReference>
<comment type="similarity">
    <text evidence="1">Belongs to the small GTPase superfamily. Rab family.</text>
</comment>
<dbReference type="GO" id="GO:0005525">
    <property type="term" value="F:GTP binding"/>
    <property type="evidence" value="ECO:0007669"/>
    <property type="project" value="InterPro"/>
</dbReference>
<evidence type="ECO:0000313" key="2">
    <source>
        <dbReference type="EMBL" id="SPD25751.1"/>
    </source>
</evidence>